<dbReference type="EMBL" id="ML170231">
    <property type="protein sequence ID" value="TDL16983.1"/>
    <property type="molecule type" value="Genomic_DNA"/>
</dbReference>
<gene>
    <name evidence="1" type="ORF">BD410DRAFT_587512</name>
</gene>
<dbReference type="STRING" id="50990.A0A4Y7PNG1"/>
<organism evidence="1 2">
    <name type="scientific">Rickenella mellea</name>
    <dbReference type="NCBI Taxonomy" id="50990"/>
    <lineage>
        <taxon>Eukaryota</taxon>
        <taxon>Fungi</taxon>
        <taxon>Dikarya</taxon>
        <taxon>Basidiomycota</taxon>
        <taxon>Agaricomycotina</taxon>
        <taxon>Agaricomycetes</taxon>
        <taxon>Hymenochaetales</taxon>
        <taxon>Rickenellaceae</taxon>
        <taxon>Rickenella</taxon>
    </lineage>
</organism>
<reference evidence="1 2" key="1">
    <citation type="submission" date="2018-06" db="EMBL/GenBank/DDBJ databases">
        <title>A transcriptomic atlas of mushroom development highlights an independent origin of complex multicellularity.</title>
        <authorList>
            <consortium name="DOE Joint Genome Institute"/>
            <person name="Krizsan K."/>
            <person name="Almasi E."/>
            <person name="Merenyi Z."/>
            <person name="Sahu N."/>
            <person name="Viragh M."/>
            <person name="Koszo T."/>
            <person name="Mondo S."/>
            <person name="Kiss B."/>
            <person name="Balint B."/>
            <person name="Kues U."/>
            <person name="Barry K."/>
            <person name="Hegedus J.C."/>
            <person name="Henrissat B."/>
            <person name="Johnson J."/>
            <person name="Lipzen A."/>
            <person name="Ohm R."/>
            <person name="Nagy I."/>
            <person name="Pangilinan J."/>
            <person name="Yan J."/>
            <person name="Xiong Y."/>
            <person name="Grigoriev I.V."/>
            <person name="Hibbett D.S."/>
            <person name="Nagy L.G."/>
        </authorList>
    </citation>
    <scope>NUCLEOTIDE SEQUENCE [LARGE SCALE GENOMIC DNA]</scope>
    <source>
        <strain evidence="1 2">SZMC22713</strain>
    </source>
</reference>
<dbReference type="AlphaFoldDB" id="A0A4Y7PNG1"/>
<proteinExistence type="predicted"/>
<sequence length="475" mass="53338">MAENAVNVVASALQRTPADVLQMIFLFCLPKPKYPGHVTFPRPSTCKAPVVYSHICRSWRDVALSTPRLWACLSIPEEFSSSFVVWIKELLRRSDSLPLYFQWTRSRKYRQNSRERDTLDQTLIKLLIAESSRWRAASIGSTSAILKQFLVPLKFGVPMLEALKIRETSPGGRFSHIYALDITAVPHLQYLNVTNECQLTGLSAKQSLRQFILKDDGRDSSDWSESFMTPSGILQLFSDCPQLELVDIDIEWDIQPTPHQAFMPSLQTLSVGPGSTYTIGPGNPIDIGPPLFQRLTLPALRTLSIDLSSEGWGRRSLVSIHSLIGRSHASLTSLSLYGQRDRQTKWEDDLIGCILHLPDLKVLSLEDMPTTDKFIIALTYSPHSTGADILCPVLDQLRFVASTFSERKVIDMIRSRWDNAKHPLLLVRFLSCKLSPSGGADLQSFGKSKLAKERKLTLMVDIRGASKKIIPSKPY</sequence>
<dbReference type="Gene3D" id="3.80.10.10">
    <property type="entry name" value="Ribonuclease Inhibitor"/>
    <property type="match status" value="1"/>
</dbReference>
<dbReference type="OrthoDB" id="3063971at2759"/>
<evidence type="ECO:0008006" key="3">
    <source>
        <dbReference type="Google" id="ProtNLM"/>
    </source>
</evidence>
<evidence type="ECO:0000313" key="2">
    <source>
        <dbReference type="Proteomes" id="UP000294933"/>
    </source>
</evidence>
<keyword evidence="2" id="KW-1185">Reference proteome</keyword>
<dbReference type="SUPFAM" id="SSF52047">
    <property type="entry name" value="RNI-like"/>
    <property type="match status" value="1"/>
</dbReference>
<name>A0A4Y7PNG1_9AGAM</name>
<dbReference type="InterPro" id="IPR032675">
    <property type="entry name" value="LRR_dom_sf"/>
</dbReference>
<dbReference type="VEuPathDB" id="FungiDB:BD410DRAFT_587512"/>
<dbReference type="Proteomes" id="UP000294933">
    <property type="component" value="Unassembled WGS sequence"/>
</dbReference>
<accession>A0A4Y7PNG1</accession>
<evidence type="ECO:0000313" key="1">
    <source>
        <dbReference type="EMBL" id="TDL16983.1"/>
    </source>
</evidence>
<protein>
    <recommendedName>
        <fullName evidence="3">F-box domain-containing protein</fullName>
    </recommendedName>
</protein>